<name>A0A4V1IWS8_9FUNG</name>
<dbReference type="PANTHER" id="PTHR12619">
    <property type="entry name" value="RFX TRANSCRIPTION FACTOR FAMILY"/>
    <property type="match status" value="1"/>
</dbReference>
<gene>
    <name evidence="4" type="ORF">THASP1DRAFT_29594</name>
</gene>
<dbReference type="InterPro" id="IPR036390">
    <property type="entry name" value="WH_DNA-bd_sf"/>
</dbReference>
<organism evidence="4 5">
    <name type="scientific">Thamnocephalis sphaerospora</name>
    <dbReference type="NCBI Taxonomy" id="78915"/>
    <lineage>
        <taxon>Eukaryota</taxon>
        <taxon>Fungi</taxon>
        <taxon>Fungi incertae sedis</taxon>
        <taxon>Zoopagomycota</taxon>
        <taxon>Zoopagomycotina</taxon>
        <taxon>Zoopagomycetes</taxon>
        <taxon>Zoopagales</taxon>
        <taxon>Sigmoideomycetaceae</taxon>
        <taxon>Thamnocephalis</taxon>
    </lineage>
</organism>
<evidence type="ECO:0000313" key="4">
    <source>
        <dbReference type="EMBL" id="RKP08609.1"/>
    </source>
</evidence>
<dbReference type="InterPro" id="IPR036388">
    <property type="entry name" value="WH-like_DNA-bd_sf"/>
</dbReference>
<evidence type="ECO:0000256" key="2">
    <source>
        <dbReference type="SAM" id="MobiDB-lite"/>
    </source>
</evidence>
<feature type="compositionally biased region" description="Low complexity" evidence="2">
    <location>
        <begin position="405"/>
        <end position="433"/>
    </location>
</feature>
<dbReference type="EMBL" id="KZ992586">
    <property type="protein sequence ID" value="RKP08609.1"/>
    <property type="molecule type" value="Genomic_DNA"/>
</dbReference>
<evidence type="ECO:0000313" key="5">
    <source>
        <dbReference type="Proteomes" id="UP000271241"/>
    </source>
</evidence>
<feature type="compositionally biased region" description="Low complexity" evidence="2">
    <location>
        <begin position="1"/>
        <end position="19"/>
    </location>
</feature>
<dbReference type="InterPro" id="IPR057321">
    <property type="entry name" value="RFX1-4/6/8-like_BCD"/>
</dbReference>
<keyword evidence="5" id="KW-1185">Reference proteome</keyword>
<feature type="region of interest" description="Disordered" evidence="2">
    <location>
        <begin position="1"/>
        <end position="47"/>
    </location>
</feature>
<dbReference type="STRING" id="78915.A0A4V1IWS8"/>
<feature type="compositionally biased region" description="Basic and acidic residues" evidence="2">
    <location>
        <begin position="1009"/>
        <end position="1028"/>
    </location>
</feature>
<reference evidence="5" key="1">
    <citation type="journal article" date="2018" name="Nat. Microbiol.">
        <title>Leveraging single-cell genomics to expand the fungal tree of life.</title>
        <authorList>
            <person name="Ahrendt S.R."/>
            <person name="Quandt C.A."/>
            <person name="Ciobanu D."/>
            <person name="Clum A."/>
            <person name="Salamov A."/>
            <person name="Andreopoulos B."/>
            <person name="Cheng J.F."/>
            <person name="Woyke T."/>
            <person name="Pelin A."/>
            <person name="Henrissat B."/>
            <person name="Reynolds N.K."/>
            <person name="Benny G.L."/>
            <person name="Smith M.E."/>
            <person name="James T.Y."/>
            <person name="Grigoriev I.V."/>
        </authorList>
    </citation>
    <scope>NUCLEOTIDE SEQUENCE [LARGE SCALE GENOMIC DNA]</scope>
    <source>
        <strain evidence="5">RSA 1356</strain>
    </source>
</reference>
<dbReference type="PROSITE" id="PS51526">
    <property type="entry name" value="RFX_DBD"/>
    <property type="match status" value="1"/>
</dbReference>
<dbReference type="PANTHER" id="PTHR12619:SF5">
    <property type="entry name" value="TRANSCRIPTION FACTOR RFX4"/>
    <property type="match status" value="1"/>
</dbReference>
<evidence type="ECO:0000259" key="3">
    <source>
        <dbReference type="PROSITE" id="PS51526"/>
    </source>
</evidence>
<dbReference type="InterPro" id="IPR003150">
    <property type="entry name" value="DNA-bd_RFX"/>
</dbReference>
<protein>
    <recommendedName>
        <fullName evidence="3">RFX-type winged-helix domain-containing protein</fullName>
    </recommendedName>
</protein>
<dbReference type="OrthoDB" id="10056949at2759"/>
<feature type="compositionally biased region" description="Acidic residues" evidence="2">
    <location>
        <begin position="460"/>
        <end position="469"/>
    </location>
</feature>
<feature type="compositionally biased region" description="Polar residues" evidence="2">
    <location>
        <begin position="1041"/>
        <end position="1061"/>
    </location>
</feature>
<dbReference type="Proteomes" id="UP000271241">
    <property type="component" value="Unassembled WGS sequence"/>
</dbReference>
<feature type="domain" description="RFX-type winged-helix" evidence="3">
    <location>
        <begin position="301"/>
        <end position="379"/>
    </location>
</feature>
<dbReference type="AlphaFoldDB" id="A0A4V1IWS8"/>
<dbReference type="GO" id="GO:0000978">
    <property type="term" value="F:RNA polymerase II cis-regulatory region sequence-specific DNA binding"/>
    <property type="evidence" value="ECO:0007669"/>
    <property type="project" value="TreeGrafter"/>
</dbReference>
<dbReference type="Pfam" id="PF25340">
    <property type="entry name" value="BCD_RFX"/>
    <property type="match status" value="1"/>
</dbReference>
<accession>A0A4V1IWS8</accession>
<feature type="region of interest" description="Disordered" evidence="2">
    <location>
        <begin position="401"/>
        <end position="506"/>
    </location>
</feature>
<dbReference type="GO" id="GO:0000981">
    <property type="term" value="F:DNA-binding transcription factor activity, RNA polymerase II-specific"/>
    <property type="evidence" value="ECO:0007669"/>
    <property type="project" value="TreeGrafter"/>
</dbReference>
<dbReference type="SUPFAM" id="SSF46785">
    <property type="entry name" value="Winged helix' DNA-binding domain"/>
    <property type="match status" value="1"/>
</dbReference>
<feature type="region of interest" description="Disordered" evidence="2">
    <location>
        <begin position="915"/>
        <end position="942"/>
    </location>
</feature>
<dbReference type="Gene3D" id="1.10.10.10">
    <property type="entry name" value="Winged helix-like DNA-binding domain superfamily/Winged helix DNA-binding domain"/>
    <property type="match status" value="1"/>
</dbReference>
<feature type="region of interest" description="Disordered" evidence="2">
    <location>
        <begin position="985"/>
        <end position="1072"/>
    </location>
</feature>
<feature type="compositionally biased region" description="Polar residues" evidence="2">
    <location>
        <begin position="434"/>
        <end position="448"/>
    </location>
</feature>
<keyword evidence="1" id="KW-0238">DNA-binding</keyword>
<proteinExistence type="predicted"/>
<sequence>MATMASDTASVATSADSVANSGASKSSPWLIHGHSHVGHPQHTAPSNTLSVTLAPSVANLASMFAPHGVSQVAVGDNPFAQLGLWFDRYPTPTEAAMASACNTGMNGGSDVFTQRRAAQVDTTAAPAATAAAAAMRSREVGAHDTTLPLLNGPPSSLPKTATPTHGHNMFGMGFAPSCSTASPVPSTAAAAAAASMMMHGCVPFDSLLAGTGAPLDTLPAASEIHACLEASFGQPVGTMMHPMHGRLMLPGNGMDGSSVHAPIGTVRASSMVDYPRSVATLAGHGSAASDRSTKKAQLDETQQWLRDNFEPCHPKYSILRTKFYELYQDHAQSICDPLEPMNQATFGKIIHQVFENVQTRRLGQRGHSKYHYSGVMPRRDSPLWADADDIIHCDPNYFVSDSRQRSQQQRQMQMAAVASGTGRSSERGSTNGGVSASTPASLADSSSYFGGEQERHLCDPEDDDGEDDVERQNHLQRMSAGFHYGDDGAIGDGSDDEEEEEHAPVSATAAMLDIPCAVPFDGFTVCPSLLTRSVSQSTPNTADAMSTEKLAAEASAVRQLEELLAAAAGCGTEMATANAAAAKTAAGVAQRHGGPGSEAQANTAATMISMMSIMGVTPNAMLPTTASSAGAFPADPTRTSSVAQKAGTASPISQTWVEAAAMGKSLSANPAAMTLRPGLSAASDDQMDAVAMQLLPWLPRTFADTHSGRAALQAGRGGDGDAVATTDVRSMRLARALLDEYAKHCRLITLLVLQGEFDQVPALMRRFWQTTGQHLRAVVQQPAVWQDLLEADCAWYAACTGYYHRCTSSGVTGHRVLLERFFEECPRWAVDVAACGALPDGLLELKLRAACQFSHGFRAAQLVASADTLVYTAATPAATPPHAGGAAVPGMTGSSATESMPAAMMAEAMGANVATRAAPSGTNRKRPSPMLSIALDNSSSAVDTVKRRREALADGASSSAIASPVSATASRAALAMSSRLLDEEAGERAVLTPTKVEGDQDSKMSPSKEQSDHRAGHDAALAQDEKDQPVQLGVSPPSPPQGRSSFMPSAPPSETASSLESNKADRPGQCVA</sequence>
<dbReference type="Pfam" id="PF02257">
    <property type="entry name" value="RFX_DNA_binding"/>
    <property type="match status" value="1"/>
</dbReference>
<evidence type="ECO:0000256" key="1">
    <source>
        <dbReference type="ARBA" id="ARBA00023125"/>
    </source>
</evidence>
<dbReference type="InterPro" id="IPR039779">
    <property type="entry name" value="RFX-like"/>
</dbReference>